<protein>
    <submittedName>
        <fullName evidence="1">Uncharacterized protein</fullName>
    </submittedName>
</protein>
<reference evidence="2" key="1">
    <citation type="journal article" date="2013" name="Genome">
        <title>Draft Genome Sequence of Geobacillus kaustophilus GBlys, a Lysogenic Strain with Bacteriophage phiOH2.</title>
        <authorList>
            <person name="Doi K."/>
            <person name="Mori K."/>
            <person name="Martono H."/>
            <person name="Nagayoshi Y."/>
            <person name="Fujino Y."/>
            <person name="Tashiro K."/>
            <person name="Kuhara S."/>
            <person name="Ohshima T."/>
        </authorList>
    </citation>
    <scope>NUCLEOTIDE SEQUENCE [LARGE SCALE GENOMIC DNA]</scope>
    <source>
        <strain evidence="2">GBlys</strain>
    </source>
</reference>
<gene>
    <name evidence="1" type="ORF">GBL_2514</name>
</gene>
<evidence type="ECO:0000313" key="1">
    <source>
        <dbReference type="EMBL" id="GAD14297.1"/>
    </source>
</evidence>
<accession>U2X6C2</accession>
<dbReference type="Proteomes" id="UP000016424">
    <property type="component" value="Unassembled WGS sequence"/>
</dbReference>
<organism evidence="1 2">
    <name type="scientific">Geobacillus kaustophilus GBlys</name>
    <dbReference type="NCBI Taxonomy" id="1337888"/>
    <lineage>
        <taxon>Bacteria</taxon>
        <taxon>Bacillati</taxon>
        <taxon>Bacillota</taxon>
        <taxon>Bacilli</taxon>
        <taxon>Bacillales</taxon>
        <taxon>Anoxybacillaceae</taxon>
        <taxon>Geobacillus</taxon>
        <taxon>Geobacillus thermoleovorans group</taxon>
    </lineage>
</organism>
<name>U2X6C2_GEOKU</name>
<proteinExistence type="predicted"/>
<comment type="caution">
    <text evidence="1">The sequence shown here is derived from an EMBL/GenBank/DDBJ whole genome shotgun (WGS) entry which is preliminary data.</text>
</comment>
<evidence type="ECO:0000313" key="2">
    <source>
        <dbReference type="Proteomes" id="UP000016424"/>
    </source>
</evidence>
<dbReference type="AlphaFoldDB" id="U2X6C2"/>
<dbReference type="EMBL" id="BASG01000026">
    <property type="protein sequence ID" value="GAD14297.1"/>
    <property type="molecule type" value="Genomic_DNA"/>
</dbReference>
<sequence length="39" mass="4410">MASSEESNASRIVVIAVYSEPKQVSKMRAIKMIMRQLVK</sequence>